<gene>
    <name evidence="1" type="ORF">METZ01_LOCUS245078</name>
</gene>
<dbReference type="SUPFAM" id="SSF48557">
    <property type="entry name" value="L-aspartase-like"/>
    <property type="match status" value="1"/>
</dbReference>
<dbReference type="EMBL" id="UINC01064001">
    <property type="protein sequence ID" value="SVB92224.1"/>
    <property type="molecule type" value="Genomic_DNA"/>
</dbReference>
<name>A0A382HXU6_9ZZZZ</name>
<dbReference type="AlphaFoldDB" id="A0A382HXU6"/>
<proteinExistence type="predicted"/>
<feature type="non-terminal residue" evidence="1">
    <location>
        <position position="55"/>
    </location>
</feature>
<evidence type="ECO:0000313" key="1">
    <source>
        <dbReference type="EMBL" id="SVB92224.1"/>
    </source>
</evidence>
<dbReference type="InterPro" id="IPR051546">
    <property type="entry name" value="Aspartate_Ammonia-Lyase"/>
</dbReference>
<dbReference type="GO" id="GO:0008797">
    <property type="term" value="F:aspartate ammonia-lyase activity"/>
    <property type="evidence" value="ECO:0007669"/>
    <property type="project" value="TreeGrafter"/>
</dbReference>
<sequence length="55" mass="6068">MGEFKVPSDAYYGANTMRAVLNFPISELRFSRSFIEAVANIKLAAAQTNMELGLL</sequence>
<dbReference type="PANTHER" id="PTHR42696">
    <property type="entry name" value="ASPARTATE AMMONIA-LYASE"/>
    <property type="match status" value="1"/>
</dbReference>
<accession>A0A382HXU6</accession>
<reference evidence="1" key="1">
    <citation type="submission" date="2018-05" db="EMBL/GenBank/DDBJ databases">
        <authorList>
            <person name="Lanie J.A."/>
            <person name="Ng W.-L."/>
            <person name="Kazmierczak K.M."/>
            <person name="Andrzejewski T.M."/>
            <person name="Davidsen T.M."/>
            <person name="Wayne K.J."/>
            <person name="Tettelin H."/>
            <person name="Glass J.I."/>
            <person name="Rusch D."/>
            <person name="Podicherti R."/>
            <person name="Tsui H.-C.T."/>
            <person name="Winkler M.E."/>
        </authorList>
    </citation>
    <scope>NUCLEOTIDE SEQUENCE</scope>
</reference>
<dbReference type="InterPro" id="IPR008948">
    <property type="entry name" value="L-Aspartase-like"/>
</dbReference>
<dbReference type="Gene3D" id="1.10.275.10">
    <property type="entry name" value="Fumarase/aspartase (N-terminal domain)"/>
    <property type="match status" value="1"/>
</dbReference>
<dbReference type="GO" id="GO:0006531">
    <property type="term" value="P:aspartate metabolic process"/>
    <property type="evidence" value="ECO:0007669"/>
    <property type="project" value="TreeGrafter"/>
</dbReference>
<protein>
    <recommendedName>
        <fullName evidence="2">Fumarate lyase N-terminal domain-containing protein</fullName>
    </recommendedName>
</protein>
<dbReference type="PANTHER" id="PTHR42696:SF2">
    <property type="entry name" value="ASPARTATE AMMONIA-LYASE"/>
    <property type="match status" value="1"/>
</dbReference>
<evidence type="ECO:0008006" key="2">
    <source>
        <dbReference type="Google" id="ProtNLM"/>
    </source>
</evidence>
<organism evidence="1">
    <name type="scientific">marine metagenome</name>
    <dbReference type="NCBI Taxonomy" id="408172"/>
    <lineage>
        <taxon>unclassified sequences</taxon>
        <taxon>metagenomes</taxon>
        <taxon>ecological metagenomes</taxon>
    </lineage>
</organism>
<dbReference type="InterPro" id="IPR024083">
    <property type="entry name" value="Fumarase/histidase_N"/>
</dbReference>
<dbReference type="GO" id="GO:0005829">
    <property type="term" value="C:cytosol"/>
    <property type="evidence" value="ECO:0007669"/>
    <property type="project" value="TreeGrafter"/>
</dbReference>